<evidence type="ECO:0000256" key="1">
    <source>
        <dbReference type="ARBA" id="ARBA00004613"/>
    </source>
</evidence>
<dbReference type="RefSeq" id="WP_182215400.1">
    <property type="nucleotide sequence ID" value="NZ_JACEZS010000004.1"/>
</dbReference>
<dbReference type="AlphaFoldDB" id="A0A7W2EFI6"/>
<dbReference type="Pfam" id="PF04674">
    <property type="entry name" value="Phi_1"/>
    <property type="match status" value="1"/>
</dbReference>
<evidence type="ECO:0000313" key="6">
    <source>
        <dbReference type="Proteomes" id="UP000566711"/>
    </source>
</evidence>
<dbReference type="PANTHER" id="PTHR31279">
    <property type="entry name" value="PROTEIN EXORDIUM-LIKE 5"/>
    <property type="match status" value="1"/>
</dbReference>
<evidence type="ECO:0000256" key="3">
    <source>
        <dbReference type="ARBA" id="ARBA00022729"/>
    </source>
</evidence>
<protein>
    <recommendedName>
        <fullName evidence="7">Phosphate-induced protein 1 conserved region</fullName>
    </recommendedName>
</protein>
<feature type="chain" id="PRO_5030868859" description="Phosphate-induced protein 1 conserved region" evidence="4">
    <location>
        <begin position="23"/>
        <end position="315"/>
    </location>
</feature>
<gene>
    <name evidence="5" type="ORF">H3H36_06400</name>
</gene>
<evidence type="ECO:0000256" key="4">
    <source>
        <dbReference type="SAM" id="SignalP"/>
    </source>
</evidence>
<comment type="subcellular location">
    <subcellularLocation>
        <location evidence="1">Secreted</location>
    </subcellularLocation>
</comment>
<feature type="signal peptide" evidence="4">
    <location>
        <begin position="1"/>
        <end position="22"/>
    </location>
</feature>
<reference evidence="5 6" key="1">
    <citation type="submission" date="2020-07" db="EMBL/GenBank/DDBJ databases">
        <title>Novel species isolated from subtropical streams in China.</title>
        <authorList>
            <person name="Lu H."/>
        </authorList>
    </citation>
    <scope>NUCLEOTIDE SEQUENCE [LARGE SCALE GENOMIC DNA]</scope>
    <source>
        <strain evidence="5 6">FT3S</strain>
    </source>
</reference>
<accession>A0A7W2EFI6</accession>
<evidence type="ECO:0000256" key="2">
    <source>
        <dbReference type="ARBA" id="ARBA00022525"/>
    </source>
</evidence>
<dbReference type="Proteomes" id="UP000566711">
    <property type="component" value="Unassembled WGS sequence"/>
</dbReference>
<dbReference type="GO" id="GO:0005576">
    <property type="term" value="C:extracellular region"/>
    <property type="evidence" value="ECO:0007669"/>
    <property type="project" value="UniProtKB-SubCell"/>
</dbReference>
<name>A0A7W2EFI6_9BURK</name>
<keyword evidence="2" id="KW-0964">Secreted</keyword>
<keyword evidence="3 4" id="KW-0732">Signal</keyword>
<dbReference type="EMBL" id="JACEZS010000004">
    <property type="protein sequence ID" value="MBA5604993.1"/>
    <property type="molecule type" value="Genomic_DNA"/>
</dbReference>
<dbReference type="InterPro" id="IPR006766">
    <property type="entry name" value="EXORDIUM-like"/>
</dbReference>
<evidence type="ECO:0000313" key="5">
    <source>
        <dbReference type="EMBL" id="MBA5604993.1"/>
    </source>
</evidence>
<sequence>MTLRLKLTLLAAGLACATAAHAGVIKESKDSIFKPTGKGWGELDLDSMSHPEKAATLKARRTSNLTYQGGPVMVAPTTNVYYIWYGSNWDSGNGPASKSVLSTLAQSIGGSPYFNINTTYYNGSNTHVSNSVKLAGSITNSGTLGTQLTDANIQTVVTNAISSGALPLDSNAVYFVMTDSATTATSGFCTQYCGWHTNTTVSGQNIKYAFVGNPETQCPSACGANTPSPNNTPGADAMASIFAHELEEAVTDPDGNAWYSLQSGMENGDKCAWTFGTTYLASNGAKYNVTLGGLKYLIQQNWTLLPSQACTMQYP</sequence>
<keyword evidence="6" id="KW-1185">Reference proteome</keyword>
<evidence type="ECO:0008006" key="7">
    <source>
        <dbReference type="Google" id="ProtNLM"/>
    </source>
</evidence>
<proteinExistence type="predicted"/>
<organism evidence="5 6">
    <name type="scientific">Rugamonas fusca</name>
    <dbReference type="NCBI Taxonomy" id="2758568"/>
    <lineage>
        <taxon>Bacteria</taxon>
        <taxon>Pseudomonadati</taxon>
        <taxon>Pseudomonadota</taxon>
        <taxon>Betaproteobacteria</taxon>
        <taxon>Burkholderiales</taxon>
        <taxon>Oxalobacteraceae</taxon>
        <taxon>Telluria group</taxon>
        <taxon>Rugamonas</taxon>
    </lineage>
</organism>
<dbReference type="PANTHER" id="PTHR31279:SF58">
    <property type="entry name" value="PROTEIN EXORDIUM-LIKE 2"/>
    <property type="match status" value="1"/>
</dbReference>
<comment type="caution">
    <text evidence="5">The sequence shown here is derived from an EMBL/GenBank/DDBJ whole genome shotgun (WGS) entry which is preliminary data.</text>
</comment>